<dbReference type="RefSeq" id="XP_048139673.1">
    <property type="nucleotide sequence ID" value="XM_048283716.1"/>
</dbReference>
<evidence type="ECO:0000256" key="3">
    <source>
        <dbReference type="ARBA" id="ARBA00023125"/>
    </source>
</evidence>
<keyword evidence="5 8" id="KW-0804">Transcription</keyword>
<feature type="compositionally biased region" description="Low complexity" evidence="9">
    <location>
        <begin position="106"/>
        <end position="117"/>
    </location>
</feature>
<name>A0ABM3HSV0_9MYRT</name>
<keyword evidence="4" id="KW-0010">Activator</keyword>
<dbReference type="PRINTS" id="PR00616">
    <property type="entry name" value="CCAATSUBUNTB"/>
</dbReference>
<gene>
    <name evidence="11" type="primary">LOC115735331</name>
</gene>
<dbReference type="Proteomes" id="UP000827889">
    <property type="component" value="Chromosome 8"/>
</dbReference>
<feature type="region of interest" description="Disordered" evidence="9">
    <location>
        <begin position="95"/>
        <end position="163"/>
    </location>
</feature>
<comment type="function">
    <text evidence="8">Component of the sequence-specific heterotrimeric transcription factor (NF-Y) which specifically recognizes a 5'-CCAAT-3' box motif found in the promoters of its target genes.</text>
</comment>
<comment type="similarity">
    <text evidence="8">Belongs to the NFYA/HAP2 subunit family.</text>
</comment>
<keyword evidence="2 8" id="KW-0805">Transcription regulation</keyword>
<evidence type="ECO:0000256" key="2">
    <source>
        <dbReference type="ARBA" id="ARBA00023015"/>
    </source>
</evidence>
<feature type="compositionally biased region" description="Polar residues" evidence="9">
    <location>
        <begin position="349"/>
        <end position="366"/>
    </location>
</feature>
<dbReference type="GeneID" id="115735331"/>
<accession>A0ABM3HSV0</accession>
<reference evidence="11" key="1">
    <citation type="submission" date="2025-08" db="UniProtKB">
        <authorList>
            <consortium name="RefSeq"/>
        </authorList>
    </citation>
    <scope>IDENTIFICATION</scope>
    <source>
        <tissue evidence="11">Leaf</tissue>
    </source>
</reference>
<evidence type="ECO:0000256" key="4">
    <source>
        <dbReference type="ARBA" id="ARBA00023159"/>
    </source>
</evidence>
<evidence type="ECO:0000256" key="5">
    <source>
        <dbReference type="ARBA" id="ARBA00023163"/>
    </source>
</evidence>
<evidence type="ECO:0000256" key="8">
    <source>
        <dbReference type="RuleBase" id="RU367155"/>
    </source>
</evidence>
<keyword evidence="10" id="KW-1185">Reference proteome</keyword>
<evidence type="ECO:0000313" key="10">
    <source>
        <dbReference type="Proteomes" id="UP000827889"/>
    </source>
</evidence>
<feature type="region of interest" description="Disordered" evidence="9">
    <location>
        <begin position="260"/>
        <end position="383"/>
    </location>
</feature>
<protein>
    <recommendedName>
        <fullName evidence="8">Nuclear transcription factor Y subunit</fullName>
    </recommendedName>
</protein>
<evidence type="ECO:0000256" key="9">
    <source>
        <dbReference type="SAM" id="MobiDB-lite"/>
    </source>
</evidence>
<dbReference type="SMART" id="SM00521">
    <property type="entry name" value="CBF"/>
    <property type="match status" value="1"/>
</dbReference>
<dbReference type="Gene3D" id="6.10.250.2430">
    <property type="match status" value="1"/>
</dbReference>
<evidence type="ECO:0000313" key="11">
    <source>
        <dbReference type="RefSeq" id="XP_048139673.1"/>
    </source>
</evidence>
<dbReference type="InterPro" id="IPR018362">
    <property type="entry name" value="CCAAT-binding_factor_CS"/>
</dbReference>
<organism evidence="10 11">
    <name type="scientific">Rhodamnia argentea</name>
    <dbReference type="NCBI Taxonomy" id="178133"/>
    <lineage>
        <taxon>Eukaryota</taxon>
        <taxon>Viridiplantae</taxon>
        <taxon>Streptophyta</taxon>
        <taxon>Embryophyta</taxon>
        <taxon>Tracheophyta</taxon>
        <taxon>Spermatophyta</taxon>
        <taxon>Magnoliopsida</taxon>
        <taxon>eudicotyledons</taxon>
        <taxon>Gunneridae</taxon>
        <taxon>Pentapetalae</taxon>
        <taxon>rosids</taxon>
        <taxon>malvids</taxon>
        <taxon>Myrtales</taxon>
        <taxon>Myrtaceae</taxon>
        <taxon>Myrtoideae</taxon>
        <taxon>Myrteae</taxon>
        <taxon>Australasian group</taxon>
        <taxon>Rhodamnia</taxon>
    </lineage>
</organism>
<dbReference type="Pfam" id="PF02045">
    <property type="entry name" value="CBFB_NFYA"/>
    <property type="match status" value="1"/>
</dbReference>
<keyword evidence="3 8" id="KW-0238">DNA-binding</keyword>
<sequence length="383" mass="41722">MLLEFVKKCWNHYTDATSSAGWNDYGCINGKSRSISVSNAAILRAIESGVMQPKSESSNRVEAHPHSIQTCAVFTEPWWRGIGYNTISPAEPGRIENHAPLGCINGGSDSNGGQSQSSEERVEEDDDGDNVKGSGNPACSGAVGNQGKEPQNGHGAPTILTMRDDGLAQPPQLELVGHTIACASNPYQDPYYGGMMAPYGHQSMAYPFVGIPHARMPLPLDLAQEPVYVNAKQFQGILRRRQARAKAELEKKLIKIRKPYLHESRHQHAMRRARGTGGRFAKKGETNDSNDAAEEKGTNSGPALSSQSASSSGSEPLAPDSSETWNSSSSHLAGRSQVHGTRRGHDYVNGNSQYQNHGHFQASAYSNERERDRFGQQPRERLL</sequence>
<dbReference type="InterPro" id="IPR001289">
    <property type="entry name" value="NFYA"/>
</dbReference>
<feature type="compositionally biased region" description="Polar residues" evidence="9">
    <location>
        <begin position="321"/>
        <end position="331"/>
    </location>
</feature>
<feature type="compositionally biased region" description="Low complexity" evidence="9">
    <location>
        <begin position="300"/>
        <end position="319"/>
    </location>
</feature>
<dbReference type="PROSITE" id="PS00686">
    <property type="entry name" value="NFYA_HAP2_1"/>
    <property type="match status" value="1"/>
</dbReference>
<dbReference type="PANTHER" id="PTHR12632">
    <property type="entry name" value="TRANSCRIPTION FACTOR NF-Y ALPHA-RELATED"/>
    <property type="match status" value="1"/>
</dbReference>
<evidence type="ECO:0000256" key="1">
    <source>
        <dbReference type="ARBA" id="ARBA00004123"/>
    </source>
</evidence>
<comment type="subcellular location">
    <subcellularLocation>
        <location evidence="1 8">Nucleus</location>
    </subcellularLocation>
</comment>
<proteinExistence type="inferred from homology"/>
<evidence type="ECO:0000256" key="6">
    <source>
        <dbReference type="ARBA" id="ARBA00023242"/>
    </source>
</evidence>
<evidence type="ECO:0000256" key="7">
    <source>
        <dbReference type="ARBA" id="ARBA00025911"/>
    </source>
</evidence>
<keyword evidence="6 8" id="KW-0539">Nucleus</keyword>
<feature type="compositionally biased region" description="Basic and acidic residues" evidence="9">
    <location>
        <begin position="367"/>
        <end position="383"/>
    </location>
</feature>
<comment type="subunit">
    <text evidence="7">Heterotrimeric transcription factor composed of three components, NF-YA, NF-YB and NF-YC. NF-YB and NF-YC must interact and dimerize for NF-YA association and DNA binding.</text>
</comment>
<dbReference type="PROSITE" id="PS51152">
    <property type="entry name" value="NFYA_HAP2_2"/>
    <property type="match status" value="1"/>
</dbReference>